<dbReference type="Pfam" id="PF00520">
    <property type="entry name" value="Ion_trans"/>
    <property type="match status" value="2"/>
</dbReference>
<feature type="transmembrane region" description="Helical" evidence="13">
    <location>
        <begin position="626"/>
        <end position="646"/>
    </location>
</feature>
<dbReference type="InterPro" id="IPR050599">
    <property type="entry name" value="VDCC_alpha-1_subunit"/>
</dbReference>
<keyword evidence="9" id="KW-0406">Ion transport</keyword>
<dbReference type="Gene3D" id="1.20.120.350">
    <property type="entry name" value="Voltage-gated potassium channels. Chain C"/>
    <property type="match status" value="2"/>
</dbReference>
<dbReference type="InterPro" id="IPR005821">
    <property type="entry name" value="Ion_trans_dom"/>
</dbReference>
<keyword evidence="6" id="KW-0106">Calcium</keyword>
<name>A0A367IZW4_RHIST</name>
<keyword evidence="4" id="KW-0107">Calcium channel</keyword>
<comment type="caution">
    <text evidence="15">The sequence shown here is derived from an EMBL/GenBank/DDBJ whole genome shotgun (WGS) entry which is preliminary data.</text>
</comment>
<dbReference type="STRING" id="4846.A0A367IZW4"/>
<dbReference type="Proteomes" id="UP000253551">
    <property type="component" value="Unassembled WGS sequence"/>
</dbReference>
<evidence type="ECO:0000259" key="14">
    <source>
        <dbReference type="Pfam" id="PF00520"/>
    </source>
</evidence>
<dbReference type="InterPro" id="IPR027359">
    <property type="entry name" value="Volt_channel_dom_sf"/>
</dbReference>
<proteinExistence type="predicted"/>
<reference evidence="15 16" key="1">
    <citation type="journal article" date="2018" name="G3 (Bethesda)">
        <title>Phylogenetic and Phylogenomic Definition of Rhizopus Species.</title>
        <authorList>
            <person name="Gryganskyi A.P."/>
            <person name="Golan J."/>
            <person name="Dolatabadi S."/>
            <person name="Mondo S."/>
            <person name="Robb S."/>
            <person name="Idnurm A."/>
            <person name="Muszewska A."/>
            <person name="Steczkiewicz K."/>
            <person name="Masonjones S."/>
            <person name="Liao H.L."/>
            <person name="Gajdeczka M.T."/>
            <person name="Anike F."/>
            <person name="Vuek A."/>
            <person name="Anishchenko I.M."/>
            <person name="Voigt K."/>
            <person name="de Hoog G.S."/>
            <person name="Smith M.E."/>
            <person name="Heitman J."/>
            <person name="Vilgalys R."/>
            <person name="Stajich J.E."/>
        </authorList>
    </citation>
    <scope>NUCLEOTIDE SEQUENCE [LARGE SCALE GENOMIC DNA]</scope>
    <source>
        <strain evidence="15 16">LSU 92-RS-03</strain>
    </source>
</reference>
<evidence type="ECO:0000256" key="12">
    <source>
        <dbReference type="ARBA" id="ARBA00023303"/>
    </source>
</evidence>
<feature type="transmembrane region" description="Helical" evidence="13">
    <location>
        <begin position="504"/>
        <end position="528"/>
    </location>
</feature>
<dbReference type="PANTHER" id="PTHR45628:SF7">
    <property type="entry name" value="VOLTAGE-DEPENDENT CALCIUM CHANNEL TYPE A SUBUNIT ALPHA-1"/>
    <property type="match status" value="1"/>
</dbReference>
<keyword evidence="3" id="KW-0109">Calcium transport</keyword>
<keyword evidence="10 13" id="KW-0472">Membrane</keyword>
<feature type="transmembrane region" description="Helical" evidence="13">
    <location>
        <begin position="293"/>
        <end position="312"/>
    </location>
</feature>
<evidence type="ECO:0000256" key="7">
    <source>
        <dbReference type="ARBA" id="ARBA00022882"/>
    </source>
</evidence>
<evidence type="ECO:0000256" key="8">
    <source>
        <dbReference type="ARBA" id="ARBA00022989"/>
    </source>
</evidence>
<evidence type="ECO:0000256" key="2">
    <source>
        <dbReference type="ARBA" id="ARBA00022448"/>
    </source>
</evidence>
<dbReference type="GO" id="GO:0098703">
    <property type="term" value="P:calcium ion import across plasma membrane"/>
    <property type="evidence" value="ECO:0007669"/>
    <property type="project" value="TreeGrafter"/>
</dbReference>
<evidence type="ECO:0000256" key="13">
    <source>
        <dbReference type="SAM" id="Phobius"/>
    </source>
</evidence>
<feature type="transmembrane region" description="Helical" evidence="13">
    <location>
        <begin position="332"/>
        <end position="352"/>
    </location>
</feature>
<dbReference type="GO" id="GO:0005891">
    <property type="term" value="C:voltage-gated calcium channel complex"/>
    <property type="evidence" value="ECO:0007669"/>
    <property type="project" value="TreeGrafter"/>
</dbReference>
<feature type="transmembrane region" description="Helical" evidence="13">
    <location>
        <begin position="389"/>
        <end position="407"/>
    </location>
</feature>
<dbReference type="SUPFAM" id="SSF81324">
    <property type="entry name" value="Voltage-gated potassium channels"/>
    <property type="match status" value="2"/>
</dbReference>
<evidence type="ECO:0000256" key="11">
    <source>
        <dbReference type="ARBA" id="ARBA00023180"/>
    </source>
</evidence>
<protein>
    <submittedName>
        <fullName evidence="15">Calcium channel protein</fullName>
    </submittedName>
</protein>
<evidence type="ECO:0000256" key="6">
    <source>
        <dbReference type="ARBA" id="ARBA00022837"/>
    </source>
</evidence>
<feature type="transmembrane region" description="Helical" evidence="13">
    <location>
        <begin position="586"/>
        <end position="606"/>
    </location>
</feature>
<dbReference type="PANTHER" id="PTHR45628">
    <property type="entry name" value="VOLTAGE-DEPENDENT CALCIUM CHANNEL TYPE A SUBUNIT ALPHA-1"/>
    <property type="match status" value="1"/>
</dbReference>
<evidence type="ECO:0000313" key="16">
    <source>
        <dbReference type="Proteomes" id="UP000253551"/>
    </source>
</evidence>
<feature type="transmembrane region" description="Helical" evidence="13">
    <location>
        <begin position="658"/>
        <end position="677"/>
    </location>
</feature>
<evidence type="ECO:0000256" key="1">
    <source>
        <dbReference type="ARBA" id="ARBA00004141"/>
    </source>
</evidence>
<keyword evidence="7" id="KW-0851">Voltage-gated channel</keyword>
<evidence type="ECO:0000256" key="3">
    <source>
        <dbReference type="ARBA" id="ARBA00022568"/>
    </source>
</evidence>
<feature type="non-terminal residue" evidence="15">
    <location>
        <position position="1"/>
    </location>
</feature>
<evidence type="ECO:0000256" key="4">
    <source>
        <dbReference type="ARBA" id="ARBA00022673"/>
    </source>
</evidence>
<dbReference type="AlphaFoldDB" id="A0A367IZW4"/>
<keyword evidence="11" id="KW-0325">Glycoprotein</keyword>
<gene>
    <name evidence="15" type="primary">CCH1_1</name>
    <name evidence="15" type="ORF">CU098_000822</name>
</gene>
<organism evidence="15 16">
    <name type="scientific">Rhizopus stolonifer</name>
    <name type="common">Rhizopus nigricans</name>
    <dbReference type="NCBI Taxonomy" id="4846"/>
    <lineage>
        <taxon>Eukaryota</taxon>
        <taxon>Fungi</taxon>
        <taxon>Fungi incertae sedis</taxon>
        <taxon>Mucoromycota</taxon>
        <taxon>Mucoromycotina</taxon>
        <taxon>Mucoromycetes</taxon>
        <taxon>Mucorales</taxon>
        <taxon>Mucorineae</taxon>
        <taxon>Rhizopodaceae</taxon>
        <taxon>Rhizopus</taxon>
    </lineage>
</organism>
<evidence type="ECO:0000256" key="5">
    <source>
        <dbReference type="ARBA" id="ARBA00022692"/>
    </source>
</evidence>
<keyword evidence="2" id="KW-0813">Transport</keyword>
<dbReference type="Gene3D" id="1.10.287.70">
    <property type="match status" value="1"/>
</dbReference>
<sequence>VLVNLFIAVLMENFEIAEDDKRKNQVQNFMKKTENELEKKTVVSRWNIYRYFKPQAKGLDIKNIPGNLVLSVQKSIVREFMNEATDHTVPEPSLQPVKRAVVPSQKSRLLGKVQAFLTDLFIDAKENEQQINNRNRTSTFVDTVNAFDQVGTLYDFRKKGEAHDMNEPRSLRYLVDPSLRETVANRYQQETADLDIEERKALKRDFIKAHPSYDKSLYIFSHNNRIRRWCQLIVPPSRGERVFGRPASRWGSVTFLTIITCCVIVNVVLTIYNSPVYQYEHRDNPSAIQPFTFADYAFTAIFTVEFIIKMIADGFFLTPNAYLLNGWNILDLFVLITMYMSNFGHFAAATGLERGFRAFKALRALRLINLLGPAKETFTSILVTGLPRLIDAAVLGLCIIIPFALYGQNIFMGLFYNCNDEENDKAQCLYENSLGTQEPMPEDTSIYMPRIWNNPYVYSFDSFWSSLLILFEIASGEGWIDVLTTSMGITGKDMAPQADASQLWGIYFMVYNLAGSVFVISLFLGVVIENFTKRNGTAYLTSDQRRWLDLKKLLNQIRPAKRPKTVPKNPIRKICYDFTIEKRGKFYKSMTAIILLNIVFLCADTARDEDDVIDNGASGWSRTKVYIYLTFISIYWIEIMVKVLGLGWKSFRRNTWNLFDLIMVIGSAVTAIITLGYPNLQVNVEFQKLFMTALCFKLVQRSDGLNQLFTTMAASSYQIMNVFAVWLVVMITYAIMFMQIFGLTKY</sequence>
<dbReference type="OrthoDB" id="416585at2759"/>
<feature type="transmembrane region" description="Helical" evidence="13">
    <location>
        <begin position="719"/>
        <end position="743"/>
    </location>
</feature>
<feature type="non-terminal residue" evidence="15">
    <location>
        <position position="746"/>
    </location>
</feature>
<keyword evidence="8 13" id="KW-1133">Transmembrane helix</keyword>
<feature type="transmembrane region" description="Helical" evidence="13">
    <location>
        <begin position="250"/>
        <end position="272"/>
    </location>
</feature>
<accession>A0A367IZW4</accession>
<keyword evidence="5 13" id="KW-0812">Transmembrane</keyword>
<evidence type="ECO:0000256" key="10">
    <source>
        <dbReference type="ARBA" id="ARBA00023136"/>
    </source>
</evidence>
<feature type="domain" description="Ion transport" evidence="14">
    <location>
        <begin position="255"/>
        <end position="534"/>
    </location>
</feature>
<keyword evidence="12" id="KW-0407">Ion channel</keyword>
<comment type="subcellular location">
    <subcellularLocation>
        <location evidence="1">Membrane</location>
        <topology evidence="1">Multi-pass membrane protein</topology>
    </subcellularLocation>
</comment>
<dbReference type="EMBL" id="PJQM01004820">
    <property type="protein sequence ID" value="RCH83217.1"/>
    <property type="molecule type" value="Genomic_DNA"/>
</dbReference>
<dbReference type="GO" id="GO:0008331">
    <property type="term" value="F:high voltage-gated calcium channel activity"/>
    <property type="evidence" value="ECO:0007669"/>
    <property type="project" value="TreeGrafter"/>
</dbReference>
<evidence type="ECO:0000313" key="15">
    <source>
        <dbReference type="EMBL" id="RCH83217.1"/>
    </source>
</evidence>
<feature type="domain" description="Ion transport" evidence="14">
    <location>
        <begin position="588"/>
        <end position="741"/>
    </location>
</feature>
<evidence type="ECO:0000256" key="9">
    <source>
        <dbReference type="ARBA" id="ARBA00023065"/>
    </source>
</evidence>
<keyword evidence="16" id="KW-1185">Reference proteome</keyword>